<keyword evidence="2" id="KW-1185">Reference proteome</keyword>
<comment type="caution">
    <text evidence="1">The sequence shown here is derived from an EMBL/GenBank/DDBJ whole genome shotgun (WGS) entry which is preliminary data.</text>
</comment>
<evidence type="ECO:0000313" key="2">
    <source>
        <dbReference type="Proteomes" id="UP000555103"/>
    </source>
</evidence>
<evidence type="ECO:0000313" key="1">
    <source>
        <dbReference type="EMBL" id="MBB4035861.1"/>
    </source>
</evidence>
<dbReference type="EMBL" id="JACIEP010000005">
    <property type="protein sequence ID" value="MBB4035861.1"/>
    <property type="molecule type" value="Genomic_DNA"/>
</dbReference>
<proteinExistence type="predicted"/>
<accession>A0A840CL33</accession>
<dbReference type="RefSeq" id="WP_183306775.1">
    <property type="nucleotide sequence ID" value="NZ_JACIEP010000005.1"/>
</dbReference>
<reference evidence="1 2" key="1">
    <citation type="submission" date="2020-08" db="EMBL/GenBank/DDBJ databases">
        <title>Genomic Encyclopedia of Type Strains, Phase IV (KMG-IV): sequencing the most valuable type-strain genomes for metagenomic binning, comparative biology and taxonomic classification.</title>
        <authorList>
            <person name="Goeker M."/>
        </authorList>
    </citation>
    <scope>NUCLEOTIDE SEQUENCE [LARGE SCALE GENOMIC DNA]</scope>
    <source>
        <strain evidence="1 2">DSM 104969</strain>
    </source>
</reference>
<organism evidence="1 2">
    <name type="scientific">Dysgonomonas hofstadii</name>
    <dbReference type="NCBI Taxonomy" id="637886"/>
    <lineage>
        <taxon>Bacteria</taxon>
        <taxon>Pseudomonadati</taxon>
        <taxon>Bacteroidota</taxon>
        <taxon>Bacteroidia</taxon>
        <taxon>Bacteroidales</taxon>
        <taxon>Dysgonomonadaceae</taxon>
        <taxon>Dysgonomonas</taxon>
    </lineage>
</organism>
<protein>
    <submittedName>
        <fullName evidence="1">Uncharacterized protein</fullName>
    </submittedName>
</protein>
<sequence length="122" mass="14625">MDINRINKEEVLNILNIHKVPDVDADSIYNVKRYFTKLHKQELINQIHSVCEKRLYFLLELFGSDDIEYIDEDNDQLLRANLLTLYSFEVNSSKYYLMYSVIWDTEDHGLKKESIELLHKVR</sequence>
<gene>
    <name evidence="1" type="ORF">GGR21_001756</name>
</gene>
<name>A0A840CL33_9BACT</name>
<dbReference type="AlphaFoldDB" id="A0A840CL33"/>
<dbReference type="Proteomes" id="UP000555103">
    <property type="component" value="Unassembled WGS sequence"/>
</dbReference>